<dbReference type="InterPro" id="IPR022385">
    <property type="entry name" value="Rhs_assc_core"/>
</dbReference>
<gene>
    <name evidence="2" type="ORF">CBW21_13030</name>
</gene>
<dbReference type="Proteomes" id="UP000196342">
    <property type="component" value="Unassembled WGS sequence"/>
</dbReference>
<name>A0A202B806_CHRVL</name>
<accession>A0A202B806</accession>
<dbReference type="EMBL" id="NHOO01000010">
    <property type="protein sequence ID" value="OVE47588.1"/>
    <property type="molecule type" value="Genomic_DNA"/>
</dbReference>
<reference evidence="2 3" key="1">
    <citation type="submission" date="2017-05" db="EMBL/GenBank/DDBJ databases">
        <title>Chromobacterium violaceum GHPS1 isolated from Hydrocarbon polluted soil in French Guiana display an awesome secondary metabolite arsenal and a battery of drug and heavy-metal-resistance and detoxification of xenobiotics proteins.</title>
        <authorList>
            <person name="Belbahri L."/>
        </authorList>
    </citation>
    <scope>NUCLEOTIDE SEQUENCE [LARGE SCALE GENOMIC DNA]</scope>
    <source>
        <strain evidence="2 3">GHPS1</strain>
    </source>
</reference>
<dbReference type="SUPFAM" id="SSF56399">
    <property type="entry name" value="ADP-ribosylation"/>
    <property type="match status" value="1"/>
</dbReference>
<evidence type="ECO:0000313" key="2">
    <source>
        <dbReference type="EMBL" id="OVE47588.1"/>
    </source>
</evidence>
<feature type="transmembrane region" description="Helical" evidence="1">
    <location>
        <begin position="120"/>
        <end position="138"/>
    </location>
</feature>
<dbReference type="Gene3D" id="2.180.10.10">
    <property type="entry name" value="RHS repeat-associated core"/>
    <property type="match status" value="1"/>
</dbReference>
<keyword evidence="1" id="KW-0812">Transmembrane</keyword>
<sequence length="398" mass="42095">MRFFLQGEIMSRGVLGFNGERLDPAREFALLGKGCRAYSPALMRFHCPDSLSPFGAGGINSYAYCSGDPVNRAAPSGHLSWQAWAGIGLAAAGLALAAFTAGSSIAAAGGMISALESASAASLAIGGAAVVADAAAIASETVGASHPTASSVLGWVSLSAGMLSLGAGLLSAGYRVLRQSGKASDSMVMDLDSEFRFVAALGRTARRGANPDSMMSVVFEDHFQNGLRLNIWAHGRNPDLIFINGRTFNARTLLELLDAVGVDLADYDAVRFITCNSVNLARAFVRNLPVAGDLPINSMQTVTGFRGEVTVQGHAVAALRRISAEVRNFPDAEARIRFAQAVERYPDQAIIEGINIFADLEFFRIAHGNPVSFRRSPAQREIIEQTEGYPPPDWGGQA</sequence>
<evidence type="ECO:0000256" key="1">
    <source>
        <dbReference type="SAM" id="Phobius"/>
    </source>
</evidence>
<dbReference type="NCBIfam" id="TIGR03696">
    <property type="entry name" value="Rhs_assc_core"/>
    <property type="match status" value="1"/>
</dbReference>
<feature type="transmembrane region" description="Helical" evidence="1">
    <location>
        <begin position="158"/>
        <end position="177"/>
    </location>
</feature>
<protein>
    <recommendedName>
        <fullName evidence="4">RHS repeat-associated core domain-containing protein</fullName>
    </recommendedName>
</protein>
<comment type="caution">
    <text evidence="2">The sequence shown here is derived from an EMBL/GenBank/DDBJ whole genome shotgun (WGS) entry which is preliminary data.</text>
</comment>
<evidence type="ECO:0000313" key="3">
    <source>
        <dbReference type="Proteomes" id="UP000196342"/>
    </source>
</evidence>
<keyword evidence="1" id="KW-0472">Membrane</keyword>
<proteinExistence type="predicted"/>
<dbReference type="AlphaFoldDB" id="A0A202B806"/>
<organism evidence="2 3">
    <name type="scientific">Chromobacterium violaceum</name>
    <dbReference type="NCBI Taxonomy" id="536"/>
    <lineage>
        <taxon>Bacteria</taxon>
        <taxon>Pseudomonadati</taxon>
        <taxon>Pseudomonadota</taxon>
        <taxon>Betaproteobacteria</taxon>
        <taxon>Neisseriales</taxon>
        <taxon>Chromobacteriaceae</taxon>
        <taxon>Chromobacterium</taxon>
    </lineage>
</organism>
<keyword evidence="1" id="KW-1133">Transmembrane helix</keyword>
<feature type="transmembrane region" description="Helical" evidence="1">
    <location>
        <begin position="83"/>
        <end position="108"/>
    </location>
</feature>
<evidence type="ECO:0008006" key="4">
    <source>
        <dbReference type="Google" id="ProtNLM"/>
    </source>
</evidence>
<keyword evidence="3" id="KW-1185">Reference proteome</keyword>